<name>A0A0K8MY23_9CHLR</name>
<dbReference type="GO" id="GO:0004222">
    <property type="term" value="F:metalloendopeptidase activity"/>
    <property type="evidence" value="ECO:0007669"/>
    <property type="project" value="TreeGrafter"/>
</dbReference>
<dbReference type="NCBIfam" id="TIGR03696">
    <property type="entry name" value="Rhs_assc_core"/>
    <property type="match status" value="1"/>
</dbReference>
<evidence type="ECO:0000313" key="3">
    <source>
        <dbReference type="Proteomes" id="UP000055060"/>
    </source>
</evidence>
<reference evidence="2" key="1">
    <citation type="submission" date="2015-07" db="EMBL/GenBank/DDBJ databases">
        <title>Draft Genome Sequences of Anaerolinea thermolimosa IMO-1, Bellilinea caldifistulae GOMI-1, Leptolinea tardivitalis YMTK-2, Levilinea saccharolytica KIBI-1,Longilinea arvoryzae KOME-1, Previously Described as Members of the Anaerolineaceae (Chloroflexi).</title>
        <authorList>
            <person name="Sekiguchi Y."/>
            <person name="Ohashi A."/>
            <person name="Matsuura N."/>
            <person name="Tourlousse M.D."/>
        </authorList>
    </citation>
    <scope>NUCLEOTIDE SEQUENCE [LARGE SCALE GENOMIC DNA]</scope>
    <source>
        <strain evidence="2">KOME-1</strain>
    </source>
</reference>
<dbReference type="Proteomes" id="UP000055060">
    <property type="component" value="Unassembled WGS sequence"/>
</dbReference>
<dbReference type="InterPro" id="IPR022385">
    <property type="entry name" value="Rhs_assc_core"/>
</dbReference>
<dbReference type="AlphaFoldDB" id="A0A0K8MY23"/>
<accession>A0A0K8MY23</accession>
<dbReference type="EMBL" id="DF967973">
    <property type="protein sequence ID" value="GAP16105.1"/>
    <property type="molecule type" value="Genomic_DNA"/>
</dbReference>
<organism evidence="2">
    <name type="scientific">Longilinea arvoryzae</name>
    <dbReference type="NCBI Taxonomy" id="360412"/>
    <lineage>
        <taxon>Bacteria</taxon>
        <taxon>Bacillati</taxon>
        <taxon>Chloroflexota</taxon>
        <taxon>Anaerolineae</taxon>
        <taxon>Anaerolineales</taxon>
        <taxon>Anaerolineaceae</taxon>
        <taxon>Longilinea</taxon>
    </lineage>
</organism>
<dbReference type="PANTHER" id="PTHR21666">
    <property type="entry name" value="PEPTIDASE-RELATED"/>
    <property type="match status" value="1"/>
</dbReference>
<dbReference type="InterPro" id="IPR016047">
    <property type="entry name" value="M23ase_b-sheet_dom"/>
</dbReference>
<dbReference type="Gene3D" id="2.180.10.10">
    <property type="entry name" value="RHS repeat-associated core"/>
    <property type="match status" value="1"/>
</dbReference>
<dbReference type="Gene3D" id="2.70.70.10">
    <property type="entry name" value="Glucose Permease (Domain IIA)"/>
    <property type="match status" value="1"/>
</dbReference>
<dbReference type="CDD" id="cd12797">
    <property type="entry name" value="M23_peptidase"/>
    <property type="match status" value="1"/>
</dbReference>
<evidence type="ECO:0000259" key="1">
    <source>
        <dbReference type="Pfam" id="PF01551"/>
    </source>
</evidence>
<protein>
    <submittedName>
        <fullName evidence="2">Protein containg RHS repeat-associated core domain</fullName>
    </submittedName>
</protein>
<dbReference type="PANTHER" id="PTHR21666:SF270">
    <property type="entry name" value="MUREIN HYDROLASE ACTIVATOR ENVC"/>
    <property type="match status" value="1"/>
</dbReference>
<gene>
    <name evidence="2" type="ORF">LARV_03901</name>
</gene>
<dbReference type="Pfam" id="PF01551">
    <property type="entry name" value="Peptidase_M23"/>
    <property type="match status" value="1"/>
</dbReference>
<dbReference type="InterPro" id="IPR050570">
    <property type="entry name" value="Cell_wall_metabolism_enzyme"/>
</dbReference>
<evidence type="ECO:0000313" key="2">
    <source>
        <dbReference type="EMBL" id="GAP16105.1"/>
    </source>
</evidence>
<sequence>MRKGGSVYYLYGDHLPLQGASRGSTSLITDANGSSVSETRYEPYGQVYWQWGATQTDFGYTGQRLDGFGLMDYNARFYDPYLARFIQADTIIPQPGNPQAWDRYSYTYNNPVNYTDSTGHSVCDEYGNCYMKYGERIPNKSKTMPNINIIYSGVPFIDVIRYPTNGGNVTTNFGSHNTCDYGNYKNIGKGGYSKEDYLADWGIHPGVDIGKPENDTNIYSIYPGIVVFVGEDDKNGGNKVVIRHFYNGKSYYSMYYHLASSAVEVGDMVNRGYVVGVMGNTGTSDLHLHFEVRTQSGVGSQNNSSVFVFPGAASQWWANSASELQSNWIDISPRFGGYDDFMPVEWR</sequence>
<dbReference type="STRING" id="360412.LARV_03901"/>
<dbReference type="InterPro" id="IPR011055">
    <property type="entry name" value="Dup_hybrid_motif"/>
</dbReference>
<dbReference type="SUPFAM" id="SSF51261">
    <property type="entry name" value="Duplicated hybrid motif"/>
    <property type="match status" value="1"/>
</dbReference>
<proteinExistence type="predicted"/>
<keyword evidence="3" id="KW-1185">Reference proteome</keyword>
<feature type="domain" description="M23ase beta-sheet core" evidence="1">
    <location>
        <begin position="203"/>
        <end position="295"/>
    </location>
</feature>